<organism evidence="5 6">
    <name type="scientific">Petromyces alliaceus</name>
    <name type="common">Aspergillus alliaceus</name>
    <dbReference type="NCBI Taxonomy" id="209559"/>
    <lineage>
        <taxon>Eukaryota</taxon>
        <taxon>Fungi</taxon>
        <taxon>Dikarya</taxon>
        <taxon>Ascomycota</taxon>
        <taxon>Pezizomycotina</taxon>
        <taxon>Eurotiomycetes</taxon>
        <taxon>Eurotiomycetidae</taxon>
        <taxon>Eurotiales</taxon>
        <taxon>Aspergillaceae</taxon>
        <taxon>Aspergillus</taxon>
        <taxon>Aspergillus subgen. Circumdati</taxon>
    </lineage>
</organism>
<dbReference type="PANTHER" id="PTHR42940:SF8">
    <property type="entry name" value="VACUOLAR PROTEIN SORTING-ASSOCIATED PROTEIN 11"/>
    <property type="match status" value="1"/>
</dbReference>
<comment type="cofactor">
    <cofactor evidence="1">
        <name>Zn(2+)</name>
        <dbReference type="ChEBI" id="CHEBI:29105"/>
    </cofactor>
</comment>
<dbReference type="AlphaFoldDB" id="A0A8H6A5B8"/>
<evidence type="ECO:0008006" key="7">
    <source>
        <dbReference type="Google" id="ProtNLM"/>
    </source>
</evidence>
<dbReference type="EMBL" id="SPNV01000059">
    <property type="protein sequence ID" value="KAF5863063.1"/>
    <property type="molecule type" value="Genomic_DNA"/>
</dbReference>
<sequence>MDPSIPKTLERRYQCAGATVWGAINKARPFIRPADTIGVVGIGGLLGQLGLQFAKALEYRTVAIDKRDSSLRLMNDKPSKRKLRPDLLVNSTHDNANEEITKQTAGEGLAVVINCTDSIAVNAWTLGLQWVGSVAVLLGLPPEQWRFDTHLLSFESRFYEVAMLLVKRR</sequence>
<reference evidence="5 6" key="1">
    <citation type="submission" date="2019-04" db="EMBL/GenBank/DDBJ databases">
        <title>Aspergillus burnettii sp. nov., novel species from soil in southeast Queensland.</title>
        <authorList>
            <person name="Gilchrist C.L.M."/>
            <person name="Pitt J.I."/>
            <person name="Lange L."/>
            <person name="Lacey H.J."/>
            <person name="Vuong D."/>
            <person name="Midgley D.J."/>
            <person name="Greenfield P."/>
            <person name="Bradbury M."/>
            <person name="Lacey E."/>
            <person name="Busk P.K."/>
            <person name="Pilgaard B."/>
            <person name="Chooi Y.H."/>
            <person name="Piggott A.M."/>
        </authorList>
    </citation>
    <scope>NUCLEOTIDE SEQUENCE [LARGE SCALE GENOMIC DNA]</scope>
    <source>
        <strain evidence="5 6">FRR 5400</strain>
    </source>
</reference>
<dbReference type="GO" id="GO:0005737">
    <property type="term" value="C:cytoplasm"/>
    <property type="evidence" value="ECO:0007669"/>
    <property type="project" value="TreeGrafter"/>
</dbReference>
<keyword evidence="2" id="KW-0479">Metal-binding</keyword>
<evidence type="ECO:0000313" key="5">
    <source>
        <dbReference type="EMBL" id="KAF5863063.1"/>
    </source>
</evidence>
<dbReference type="InterPro" id="IPR036291">
    <property type="entry name" value="NAD(P)-bd_dom_sf"/>
</dbReference>
<keyword evidence="3" id="KW-0862">Zinc</keyword>
<dbReference type="Gene3D" id="3.40.50.720">
    <property type="entry name" value="NAD(P)-binding Rossmann-like Domain"/>
    <property type="match status" value="1"/>
</dbReference>
<evidence type="ECO:0000313" key="6">
    <source>
        <dbReference type="Proteomes" id="UP000541154"/>
    </source>
</evidence>
<proteinExistence type="predicted"/>
<accession>A0A8H6A5B8</accession>
<dbReference type="GO" id="GO:0046872">
    <property type="term" value="F:metal ion binding"/>
    <property type="evidence" value="ECO:0007669"/>
    <property type="project" value="UniProtKB-KW"/>
</dbReference>
<evidence type="ECO:0000256" key="3">
    <source>
        <dbReference type="ARBA" id="ARBA00022833"/>
    </source>
</evidence>
<evidence type="ECO:0000256" key="2">
    <source>
        <dbReference type="ARBA" id="ARBA00022723"/>
    </source>
</evidence>
<evidence type="ECO:0000256" key="4">
    <source>
        <dbReference type="ARBA" id="ARBA00023002"/>
    </source>
</evidence>
<dbReference type="Proteomes" id="UP000541154">
    <property type="component" value="Unassembled WGS sequence"/>
</dbReference>
<keyword evidence="4" id="KW-0560">Oxidoreductase</keyword>
<keyword evidence="6" id="KW-1185">Reference proteome</keyword>
<protein>
    <recommendedName>
        <fullName evidence="7">Alcohol dehydrogenase-like C-terminal domain-containing protein</fullName>
    </recommendedName>
</protein>
<comment type="caution">
    <text evidence="5">The sequence shown here is derived from an EMBL/GenBank/DDBJ whole genome shotgun (WGS) entry which is preliminary data.</text>
</comment>
<evidence type="ECO:0000256" key="1">
    <source>
        <dbReference type="ARBA" id="ARBA00001947"/>
    </source>
</evidence>
<dbReference type="GO" id="GO:0004022">
    <property type="term" value="F:alcohol dehydrogenase (NAD+) activity"/>
    <property type="evidence" value="ECO:0007669"/>
    <property type="project" value="TreeGrafter"/>
</dbReference>
<gene>
    <name evidence="5" type="ORF">ETB97_010631</name>
</gene>
<dbReference type="SUPFAM" id="SSF51735">
    <property type="entry name" value="NAD(P)-binding Rossmann-fold domains"/>
    <property type="match status" value="1"/>
</dbReference>
<dbReference type="PANTHER" id="PTHR42940">
    <property type="entry name" value="ALCOHOL DEHYDROGENASE 1-RELATED"/>
    <property type="match status" value="1"/>
</dbReference>
<name>A0A8H6A5B8_PETAA</name>